<dbReference type="AlphaFoldDB" id="A0A516KJ73"/>
<organism evidence="4 5">
    <name type="scientific">Radiobacillus deserti</name>
    <dbReference type="NCBI Taxonomy" id="2594883"/>
    <lineage>
        <taxon>Bacteria</taxon>
        <taxon>Bacillati</taxon>
        <taxon>Bacillota</taxon>
        <taxon>Bacilli</taxon>
        <taxon>Bacillales</taxon>
        <taxon>Bacillaceae</taxon>
        <taxon>Radiobacillus</taxon>
    </lineage>
</organism>
<protein>
    <recommendedName>
        <fullName evidence="6">J domain-containing protein</fullName>
    </recommendedName>
</protein>
<evidence type="ECO:0000256" key="1">
    <source>
        <dbReference type="ARBA" id="ARBA00022705"/>
    </source>
</evidence>
<dbReference type="KEGG" id="aqt:FN924_15295"/>
<reference evidence="4 5" key="1">
    <citation type="submission" date="2019-07" db="EMBL/GenBank/DDBJ databases">
        <authorList>
            <person name="Li J."/>
        </authorList>
    </citation>
    <scope>NUCLEOTIDE SEQUENCE [LARGE SCALE GENOMIC DNA]</scope>
    <source>
        <strain evidence="4 5">TKL69</strain>
    </source>
</reference>
<sequence length="287" mass="33354">MKLNQAYKWLGISEDATEQEIEYQFEKWIKKHNAIINGQANNDEFDMESITRAYETIKRHQQYKPEPTKGSESIKKKLSHFFYYYKLHSIAVLLFLLILFWGIQAVIDHQENQKKLASLPRIHVEVMFFGSFIPSSLTTEKDVETTLEENILERFPSWKRVNAIYSYSPLKVTTQSDIGIQQKSAVQLATEKPDMYIMDLKYFEAYVSSGMFYPLDKISSVSLAEKRKLHFSQTQTTDTEHLYGVELTDTSLFTGIPFQENTKLIAAIRKDAKNVNQALDLIMEFSD</sequence>
<dbReference type="Gene3D" id="1.10.287.110">
    <property type="entry name" value="DnaJ domain"/>
    <property type="match status" value="1"/>
</dbReference>
<keyword evidence="1" id="KW-0235">DNA replication</keyword>
<name>A0A516KJ73_9BACI</name>
<dbReference type="GO" id="GO:0006260">
    <property type="term" value="P:DNA replication"/>
    <property type="evidence" value="ECO:0007669"/>
    <property type="project" value="UniProtKB-KW"/>
</dbReference>
<dbReference type="OrthoDB" id="1738492at2"/>
<keyword evidence="5" id="KW-1185">Reference proteome</keyword>
<keyword evidence="3" id="KW-0812">Transmembrane</keyword>
<dbReference type="SUPFAM" id="SSF46565">
    <property type="entry name" value="Chaperone J-domain"/>
    <property type="match status" value="1"/>
</dbReference>
<keyword evidence="3" id="KW-1133">Transmembrane helix</keyword>
<accession>A0A516KJ73</accession>
<dbReference type="EMBL" id="CP041666">
    <property type="protein sequence ID" value="QDP41426.1"/>
    <property type="molecule type" value="Genomic_DNA"/>
</dbReference>
<evidence type="ECO:0008006" key="6">
    <source>
        <dbReference type="Google" id="ProtNLM"/>
    </source>
</evidence>
<proteinExistence type="predicted"/>
<feature type="transmembrane region" description="Helical" evidence="3">
    <location>
        <begin position="83"/>
        <end position="103"/>
    </location>
</feature>
<dbReference type="RefSeq" id="WP_143895958.1">
    <property type="nucleotide sequence ID" value="NZ_CP041666.1"/>
</dbReference>
<keyword evidence="2" id="KW-0346">Stress response</keyword>
<evidence type="ECO:0000313" key="5">
    <source>
        <dbReference type="Proteomes" id="UP000315215"/>
    </source>
</evidence>
<evidence type="ECO:0000313" key="4">
    <source>
        <dbReference type="EMBL" id="QDP41426.1"/>
    </source>
</evidence>
<dbReference type="Proteomes" id="UP000315215">
    <property type="component" value="Chromosome"/>
</dbReference>
<dbReference type="InterPro" id="IPR036869">
    <property type="entry name" value="J_dom_sf"/>
</dbReference>
<gene>
    <name evidence="4" type="ORF">FN924_15295</name>
</gene>
<keyword evidence="3" id="KW-0472">Membrane</keyword>
<evidence type="ECO:0000256" key="3">
    <source>
        <dbReference type="SAM" id="Phobius"/>
    </source>
</evidence>
<evidence type="ECO:0000256" key="2">
    <source>
        <dbReference type="ARBA" id="ARBA00023016"/>
    </source>
</evidence>